<dbReference type="GO" id="GO:0071949">
    <property type="term" value="F:FAD binding"/>
    <property type="evidence" value="ECO:0007669"/>
    <property type="project" value="TreeGrafter"/>
</dbReference>
<gene>
    <name evidence="2" type="ORF">EVA_07247</name>
</gene>
<organism evidence="2">
    <name type="scientific">gut metagenome</name>
    <dbReference type="NCBI Taxonomy" id="749906"/>
    <lineage>
        <taxon>unclassified sequences</taxon>
        <taxon>metagenomes</taxon>
        <taxon>organismal metagenomes</taxon>
    </lineage>
</organism>
<sequence length="254" mass="28492">MSNSCDFKWTGWRPFKLVNRVKECVGIYSFYFEPADDCPTPLYRAGQVIALRAPGHDAKSFVLSGAPNENFVRLTIRCYNYDNSSVSDMTHFLVRVLDLGQEIEMSAPTGDFVLDHTKETPVVFVCEGVGLVPALGFASEISTDMPLRPLHILYSARNSDYFPHREEIKKIIDLLPKGGLGVFFREPRGDDKIGQMYDVLGDIDVAKIRSVCMDPRADYYLAGGRKFIADIKEGLLAVKVPASRIHTMIMSQEN</sequence>
<evidence type="ECO:0000259" key="1">
    <source>
        <dbReference type="PROSITE" id="PS51384"/>
    </source>
</evidence>
<dbReference type="SUPFAM" id="SSF63380">
    <property type="entry name" value="Riboflavin synthase domain-like"/>
    <property type="match status" value="1"/>
</dbReference>
<dbReference type="SUPFAM" id="SSF52343">
    <property type="entry name" value="Ferredoxin reductase-like, C-terminal NADP-linked domain"/>
    <property type="match status" value="1"/>
</dbReference>
<dbReference type="GO" id="GO:0071500">
    <property type="term" value="P:cellular response to nitrosative stress"/>
    <property type="evidence" value="ECO:0007669"/>
    <property type="project" value="TreeGrafter"/>
</dbReference>
<dbReference type="PANTHER" id="PTHR43396:SF6">
    <property type="entry name" value="ABL201WP"/>
    <property type="match status" value="1"/>
</dbReference>
<dbReference type="Gene3D" id="2.40.30.10">
    <property type="entry name" value="Translation factors"/>
    <property type="match status" value="1"/>
</dbReference>
<dbReference type="PROSITE" id="PS51384">
    <property type="entry name" value="FAD_FR"/>
    <property type="match status" value="1"/>
</dbReference>
<dbReference type="EMBL" id="AMCI01001741">
    <property type="protein sequence ID" value="EJX04645.1"/>
    <property type="molecule type" value="Genomic_DNA"/>
</dbReference>
<dbReference type="InterPro" id="IPR039261">
    <property type="entry name" value="FNR_nucleotide-bd"/>
</dbReference>
<evidence type="ECO:0000313" key="2">
    <source>
        <dbReference type="EMBL" id="EJX04645.1"/>
    </source>
</evidence>
<dbReference type="InterPro" id="IPR017938">
    <property type="entry name" value="Riboflavin_synthase-like_b-brl"/>
</dbReference>
<feature type="domain" description="FAD-binding FR-type" evidence="1">
    <location>
        <begin position="10"/>
        <end position="115"/>
    </location>
</feature>
<comment type="caution">
    <text evidence="2">The sequence shown here is derived from an EMBL/GenBank/DDBJ whole genome shotgun (WGS) entry which is preliminary data.</text>
</comment>
<proteinExistence type="predicted"/>
<reference evidence="2" key="1">
    <citation type="journal article" date="2012" name="PLoS ONE">
        <title>Gene sets for utilization of primary and secondary nutrition supplies in the distal gut of endangered iberian lynx.</title>
        <authorList>
            <person name="Alcaide M."/>
            <person name="Messina E."/>
            <person name="Richter M."/>
            <person name="Bargiela R."/>
            <person name="Peplies J."/>
            <person name="Huws S.A."/>
            <person name="Newbold C.J."/>
            <person name="Golyshin P.N."/>
            <person name="Simon M.A."/>
            <person name="Lopez G."/>
            <person name="Yakimov M.M."/>
            <person name="Ferrer M."/>
        </authorList>
    </citation>
    <scope>NUCLEOTIDE SEQUENCE</scope>
</reference>
<dbReference type="GO" id="GO:0046210">
    <property type="term" value="P:nitric oxide catabolic process"/>
    <property type="evidence" value="ECO:0007669"/>
    <property type="project" value="TreeGrafter"/>
</dbReference>
<dbReference type="PANTHER" id="PTHR43396">
    <property type="entry name" value="FLAVOHEMOPROTEIN"/>
    <property type="match status" value="1"/>
</dbReference>
<dbReference type="PRINTS" id="PR00410">
    <property type="entry name" value="PHEHYDRXLASE"/>
</dbReference>
<dbReference type="InterPro" id="IPR017927">
    <property type="entry name" value="FAD-bd_FR_type"/>
</dbReference>
<dbReference type="Gene3D" id="3.40.50.80">
    <property type="entry name" value="Nucleotide-binding domain of ferredoxin-NADP reductase (FNR) module"/>
    <property type="match status" value="1"/>
</dbReference>
<dbReference type="AlphaFoldDB" id="J9GVQ9"/>
<protein>
    <submittedName>
        <fullName evidence="2">Flavohemoprotein</fullName>
    </submittedName>
</protein>
<dbReference type="GO" id="GO:0008941">
    <property type="term" value="F:nitric oxide dioxygenase NAD(P)H activity"/>
    <property type="evidence" value="ECO:0007669"/>
    <property type="project" value="TreeGrafter"/>
</dbReference>
<accession>J9GVQ9</accession>
<name>J9GVQ9_9ZZZZ</name>